<name>A0AA35SUP4_GEOBA</name>
<dbReference type="InterPro" id="IPR051423">
    <property type="entry name" value="CD225/Dispanin"/>
</dbReference>
<dbReference type="Proteomes" id="UP001174909">
    <property type="component" value="Unassembled WGS sequence"/>
</dbReference>
<protein>
    <recommendedName>
        <fullName evidence="10">Interferon-induced transmembrane protein</fullName>
    </recommendedName>
</protein>
<reference evidence="8" key="1">
    <citation type="submission" date="2023-03" db="EMBL/GenBank/DDBJ databases">
        <authorList>
            <person name="Steffen K."/>
            <person name="Cardenas P."/>
        </authorList>
    </citation>
    <scope>NUCLEOTIDE SEQUENCE</scope>
</reference>
<comment type="caution">
    <text evidence="8">The sequence shown here is derived from an EMBL/GenBank/DDBJ whole genome shotgun (WGS) entry which is preliminary data.</text>
</comment>
<sequence>MKLVGVVLRMRKYESADPNKTEQGSDMSAADKQPLIGGEPSAPPPYAPPKNPHGYPPPVAGGAAYPPPQAPPPAYGHPQTPAGYGATPHITVVQAAPIVTRRTVIEPKPPNHILLSLIVFLMFCWVFGLIALIMGMQVDSAWAAGDGNRARRLSASARGWNLAGMIFGSVLYVTIVVSSVTSSAAGT</sequence>
<evidence type="ECO:0000256" key="5">
    <source>
        <dbReference type="ARBA" id="ARBA00023136"/>
    </source>
</evidence>
<dbReference type="PANTHER" id="PTHR14948:SF25">
    <property type="entry name" value="DUF4190 DOMAIN-CONTAINING PROTEIN"/>
    <property type="match status" value="1"/>
</dbReference>
<evidence type="ECO:0000256" key="1">
    <source>
        <dbReference type="ARBA" id="ARBA00004370"/>
    </source>
</evidence>
<keyword evidence="9" id="KW-1185">Reference proteome</keyword>
<dbReference type="InterPro" id="IPR007593">
    <property type="entry name" value="CD225/Dispanin_fam"/>
</dbReference>
<keyword evidence="5 7" id="KW-0472">Membrane</keyword>
<comment type="similarity">
    <text evidence="2">Belongs to the CD225/Dispanin family.</text>
</comment>
<comment type="subcellular location">
    <subcellularLocation>
        <location evidence="1">Membrane</location>
    </subcellularLocation>
</comment>
<evidence type="ECO:0000256" key="7">
    <source>
        <dbReference type="SAM" id="Phobius"/>
    </source>
</evidence>
<proteinExistence type="inferred from homology"/>
<dbReference type="GO" id="GO:0016020">
    <property type="term" value="C:membrane"/>
    <property type="evidence" value="ECO:0007669"/>
    <property type="project" value="UniProtKB-SubCell"/>
</dbReference>
<dbReference type="Pfam" id="PF04505">
    <property type="entry name" value="CD225"/>
    <property type="match status" value="1"/>
</dbReference>
<dbReference type="PANTHER" id="PTHR14948">
    <property type="entry name" value="NG5"/>
    <property type="match status" value="1"/>
</dbReference>
<feature type="transmembrane region" description="Helical" evidence="7">
    <location>
        <begin position="113"/>
        <end position="138"/>
    </location>
</feature>
<dbReference type="EMBL" id="CASHTH010002839">
    <property type="protein sequence ID" value="CAI8036019.1"/>
    <property type="molecule type" value="Genomic_DNA"/>
</dbReference>
<gene>
    <name evidence="8" type="ORF">GBAR_LOCUS20207</name>
</gene>
<dbReference type="AlphaFoldDB" id="A0AA35SUP4"/>
<feature type="compositionally biased region" description="Pro residues" evidence="6">
    <location>
        <begin position="41"/>
        <end position="75"/>
    </location>
</feature>
<keyword evidence="3 7" id="KW-0812">Transmembrane</keyword>
<evidence type="ECO:0000256" key="4">
    <source>
        <dbReference type="ARBA" id="ARBA00022989"/>
    </source>
</evidence>
<accession>A0AA35SUP4</accession>
<evidence type="ECO:0000256" key="2">
    <source>
        <dbReference type="ARBA" id="ARBA00006843"/>
    </source>
</evidence>
<evidence type="ECO:0000256" key="6">
    <source>
        <dbReference type="SAM" id="MobiDB-lite"/>
    </source>
</evidence>
<evidence type="ECO:0008006" key="10">
    <source>
        <dbReference type="Google" id="ProtNLM"/>
    </source>
</evidence>
<keyword evidence="4 7" id="KW-1133">Transmembrane helix</keyword>
<evidence type="ECO:0000256" key="3">
    <source>
        <dbReference type="ARBA" id="ARBA00022692"/>
    </source>
</evidence>
<feature type="transmembrane region" description="Helical" evidence="7">
    <location>
        <begin position="159"/>
        <end position="180"/>
    </location>
</feature>
<feature type="region of interest" description="Disordered" evidence="6">
    <location>
        <begin position="12"/>
        <end position="76"/>
    </location>
</feature>
<evidence type="ECO:0000313" key="8">
    <source>
        <dbReference type="EMBL" id="CAI8036019.1"/>
    </source>
</evidence>
<organism evidence="8 9">
    <name type="scientific">Geodia barretti</name>
    <name type="common">Barrett's horny sponge</name>
    <dbReference type="NCBI Taxonomy" id="519541"/>
    <lineage>
        <taxon>Eukaryota</taxon>
        <taxon>Metazoa</taxon>
        <taxon>Porifera</taxon>
        <taxon>Demospongiae</taxon>
        <taxon>Heteroscleromorpha</taxon>
        <taxon>Tetractinellida</taxon>
        <taxon>Astrophorina</taxon>
        <taxon>Geodiidae</taxon>
        <taxon>Geodia</taxon>
    </lineage>
</organism>
<evidence type="ECO:0000313" key="9">
    <source>
        <dbReference type="Proteomes" id="UP001174909"/>
    </source>
</evidence>